<dbReference type="SUPFAM" id="SSF50370">
    <property type="entry name" value="Ricin B-like lectins"/>
    <property type="match status" value="1"/>
</dbReference>
<dbReference type="PROSITE" id="PS50231">
    <property type="entry name" value="RICIN_B_LECTIN"/>
    <property type="match status" value="1"/>
</dbReference>
<comment type="caution">
    <text evidence="3">The sequence shown here is derived from an EMBL/GenBank/DDBJ whole genome shotgun (WGS) entry which is preliminary data.</text>
</comment>
<dbReference type="InterPro" id="IPR035992">
    <property type="entry name" value="Ricin_B-like_lectins"/>
</dbReference>
<proteinExistence type="predicted"/>
<dbReference type="EMBL" id="BAAASL010000019">
    <property type="protein sequence ID" value="GAA2722005.1"/>
    <property type="molecule type" value="Genomic_DNA"/>
</dbReference>
<dbReference type="Gene3D" id="2.80.10.50">
    <property type="match status" value="1"/>
</dbReference>
<accession>A0ABP6GFZ0</accession>
<gene>
    <name evidence="3" type="ORF">GCM10010315_46150</name>
</gene>
<keyword evidence="4" id="KW-1185">Reference proteome</keyword>
<evidence type="ECO:0000259" key="2">
    <source>
        <dbReference type="Pfam" id="PF00652"/>
    </source>
</evidence>
<keyword evidence="1" id="KW-0732">Signal</keyword>
<feature type="signal peptide" evidence="1">
    <location>
        <begin position="1"/>
        <end position="38"/>
    </location>
</feature>
<organism evidence="3 4">
    <name type="scientific">Streptomyces luteosporeus</name>
    <dbReference type="NCBI Taxonomy" id="173856"/>
    <lineage>
        <taxon>Bacteria</taxon>
        <taxon>Bacillati</taxon>
        <taxon>Actinomycetota</taxon>
        <taxon>Actinomycetes</taxon>
        <taxon>Kitasatosporales</taxon>
        <taxon>Streptomycetaceae</taxon>
        <taxon>Streptomyces</taxon>
    </lineage>
</organism>
<reference evidence="4" key="1">
    <citation type="journal article" date="2019" name="Int. J. Syst. Evol. Microbiol.">
        <title>The Global Catalogue of Microorganisms (GCM) 10K type strain sequencing project: providing services to taxonomists for standard genome sequencing and annotation.</title>
        <authorList>
            <consortium name="The Broad Institute Genomics Platform"/>
            <consortium name="The Broad Institute Genome Sequencing Center for Infectious Disease"/>
            <person name="Wu L."/>
            <person name="Ma J."/>
        </authorList>
    </citation>
    <scope>NUCLEOTIDE SEQUENCE [LARGE SCALE GENOMIC DNA]</scope>
    <source>
        <strain evidence="4">JCM 4542</strain>
    </source>
</reference>
<dbReference type="Proteomes" id="UP001500886">
    <property type="component" value="Unassembled WGS sequence"/>
</dbReference>
<dbReference type="CDD" id="cd23415">
    <property type="entry name" value="beta-trefoil_Ricin_AH"/>
    <property type="match status" value="1"/>
</dbReference>
<protein>
    <recommendedName>
        <fullName evidence="2">Ricin B lectin domain-containing protein</fullName>
    </recommendedName>
</protein>
<feature type="domain" description="Ricin B lectin" evidence="2">
    <location>
        <begin position="46"/>
        <end position="163"/>
    </location>
</feature>
<evidence type="ECO:0000313" key="3">
    <source>
        <dbReference type="EMBL" id="GAA2722005.1"/>
    </source>
</evidence>
<evidence type="ECO:0000313" key="4">
    <source>
        <dbReference type="Proteomes" id="UP001500886"/>
    </source>
</evidence>
<dbReference type="InterPro" id="IPR000772">
    <property type="entry name" value="Ricin_B_lectin"/>
</dbReference>
<dbReference type="Pfam" id="PF00652">
    <property type="entry name" value="Ricin_B_lectin"/>
    <property type="match status" value="1"/>
</dbReference>
<sequence>MGPGGLEGKMKRTVVGRFVAIAAAAASIGIATASPAAANGPVNWENKVTNSCLDAYDDNSVGLGGCTSKRWYDEIHPEHSNNWIQYFTPSGYKKCLDSSNSGSVYLNPCTPASRYNKYQFWSEEQWNGGWVLKNVATGRCLSATSSGSVRTLPCDAGNKYQFWK</sequence>
<evidence type="ECO:0000256" key="1">
    <source>
        <dbReference type="SAM" id="SignalP"/>
    </source>
</evidence>
<name>A0ABP6GFZ0_9ACTN</name>
<feature type="chain" id="PRO_5047004635" description="Ricin B lectin domain-containing protein" evidence="1">
    <location>
        <begin position="39"/>
        <end position="164"/>
    </location>
</feature>